<comment type="caution">
    <text evidence="2">The sequence shown here is derived from an EMBL/GenBank/DDBJ whole genome shotgun (WGS) entry which is preliminary data.</text>
</comment>
<dbReference type="EMBL" id="PFHR01000081">
    <property type="protein sequence ID" value="PIW97093.1"/>
    <property type="molecule type" value="Genomic_DNA"/>
</dbReference>
<dbReference type="Gene3D" id="2.60.40.1710">
    <property type="entry name" value="Subtilisin-like superfamily"/>
    <property type="match status" value="1"/>
</dbReference>
<accession>A0A2M7IP32</accession>
<evidence type="ECO:0000313" key="2">
    <source>
        <dbReference type="EMBL" id="PIW97093.1"/>
    </source>
</evidence>
<reference evidence="3" key="1">
    <citation type="submission" date="2017-09" db="EMBL/GenBank/DDBJ databases">
        <title>Depth-based differentiation of microbial function through sediment-hosted aquifers and enrichment of novel symbionts in the deep terrestrial subsurface.</title>
        <authorList>
            <person name="Probst A.J."/>
            <person name="Ladd B."/>
            <person name="Jarett J.K."/>
            <person name="Geller-Mcgrath D.E."/>
            <person name="Sieber C.M.K."/>
            <person name="Emerson J.B."/>
            <person name="Anantharaman K."/>
            <person name="Thomas B.C."/>
            <person name="Malmstrom R."/>
            <person name="Stieglmeier M."/>
            <person name="Klingl A."/>
            <person name="Woyke T."/>
            <person name="Ryan C.M."/>
            <person name="Banfield J.F."/>
        </authorList>
    </citation>
    <scope>NUCLEOTIDE SEQUENCE [LARGE SCALE GENOMIC DNA]</scope>
</reference>
<dbReference type="Proteomes" id="UP000230837">
    <property type="component" value="Unassembled WGS sequence"/>
</dbReference>
<feature type="non-terminal residue" evidence="2">
    <location>
        <position position="164"/>
    </location>
</feature>
<dbReference type="Pfam" id="PF06030">
    <property type="entry name" value="WxLIP_PGBD"/>
    <property type="match status" value="1"/>
</dbReference>
<protein>
    <recommendedName>
        <fullName evidence="1">WxL Interacting Protein peptidoglycan binding domain-containing protein</fullName>
    </recommendedName>
</protein>
<dbReference type="AlphaFoldDB" id="A0A2M7IP32"/>
<dbReference type="InterPro" id="IPR010317">
    <property type="entry name" value="WxLIP_PGBD"/>
</dbReference>
<gene>
    <name evidence="2" type="ORF">COZ82_01465</name>
</gene>
<evidence type="ECO:0000259" key="1">
    <source>
        <dbReference type="Pfam" id="PF06030"/>
    </source>
</evidence>
<evidence type="ECO:0000313" key="3">
    <source>
        <dbReference type="Proteomes" id="UP000230837"/>
    </source>
</evidence>
<organism evidence="2 3">
    <name type="scientific">Candidatus Kaiserbacteria bacterium CG_4_8_14_3_um_filter_38_9</name>
    <dbReference type="NCBI Taxonomy" id="1974599"/>
    <lineage>
        <taxon>Bacteria</taxon>
        <taxon>Candidatus Kaiseribacteriota</taxon>
    </lineage>
</organism>
<name>A0A2M7IP32_9BACT</name>
<proteinExistence type="predicted"/>
<sequence length="164" mass="18031">MYRFITLIFLLPIIFFGFNLSVKAQSDEGIGLRPANIEEAMDPGQSKDFSVTVTNLSNQDQTYYLYKKDIVNASDSGVPIFADEKIAKTEFDISEWITLAINTIEIKAHTSSPFDFTIKVPDSASPGTHFAGVFVSMQPPKLRQSGASVGYEVANIISIRVAGE</sequence>
<feature type="domain" description="WxL Interacting Protein peptidoglycan binding" evidence="1">
    <location>
        <begin position="41"/>
        <end position="135"/>
    </location>
</feature>